<dbReference type="Pfam" id="PF02321">
    <property type="entry name" value="OEP"/>
    <property type="match status" value="1"/>
</dbReference>
<gene>
    <name evidence="9" type="ORF">EV670_1618</name>
</gene>
<feature type="signal peptide" evidence="8">
    <location>
        <begin position="1"/>
        <end position="36"/>
    </location>
</feature>
<accession>A0A4Q7VWP2</accession>
<proteinExistence type="inferred from homology"/>
<feature type="chain" id="PRO_5020733171" evidence="8">
    <location>
        <begin position="37"/>
        <end position="425"/>
    </location>
</feature>
<evidence type="ECO:0000256" key="2">
    <source>
        <dbReference type="ARBA" id="ARBA00007613"/>
    </source>
</evidence>
<evidence type="ECO:0000256" key="8">
    <source>
        <dbReference type="SAM" id="SignalP"/>
    </source>
</evidence>
<dbReference type="EMBL" id="SHKP01000005">
    <property type="protein sequence ID" value="RZU00905.1"/>
    <property type="molecule type" value="Genomic_DNA"/>
</dbReference>
<dbReference type="Proteomes" id="UP000293671">
    <property type="component" value="Unassembled WGS sequence"/>
</dbReference>
<protein>
    <submittedName>
        <fullName evidence="9">Cobalt-zinc-cadmium efflux system outer membrane protein</fullName>
    </submittedName>
</protein>
<comment type="similarity">
    <text evidence="2">Belongs to the outer membrane factor (OMF) (TC 1.B.17) family.</text>
</comment>
<dbReference type="Gene3D" id="1.20.1600.10">
    <property type="entry name" value="Outer membrane efflux proteins (OEP)"/>
    <property type="match status" value="1"/>
</dbReference>
<dbReference type="PANTHER" id="PTHR30026">
    <property type="entry name" value="OUTER MEMBRANE PROTEIN TOLC"/>
    <property type="match status" value="1"/>
</dbReference>
<evidence type="ECO:0000256" key="1">
    <source>
        <dbReference type="ARBA" id="ARBA00004442"/>
    </source>
</evidence>
<dbReference type="InterPro" id="IPR003423">
    <property type="entry name" value="OMP_efflux"/>
</dbReference>
<dbReference type="OrthoDB" id="8558511at2"/>
<dbReference type="GO" id="GO:0009279">
    <property type="term" value="C:cell outer membrane"/>
    <property type="evidence" value="ECO:0007669"/>
    <property type="project" value="UniProtKB-SubCell"/>
</dbReference>
<keyword evidence="4" id="KW-1134">Transmembrane beta strand</keyword>
<reference evidence="9 10" key="1">
    <citation type="submission" date="2019-02" db="EMBL/GenBank/DDBJ databases">
        <title>Genomic Encyclopedia of Type Strains, Phase IV (KMG-IV): sequencing the most valuable type-strain genomes for metagenomic binning, comparative biology and taxonomic classification.</title>
        <authorList>
            <person name="Goeker M."/>
        </authorList>
    </citation>
    <scope>NUCLEOTIDE SEQUENCE [LARGE SCALE GENOMIC DNA]</scope>
    <source>
        <strain evidence="9 10">DSM 19570</strain>
    </source>
</reference>
<dbReference type="GO" id="GO:1990281">
    <property type="term" value="C:efflux pump complex"/>
    <property type="evidence" value="ECO:0007669"/>
    <property type="project" value="TreeGrafter"/>
</dbReference>
<evidence type="ECO:0000256" key="7">
    <source>
        <dbReference type="ARBA" id="ARBA00023237"/>
    </source>
</evidence>
<evidence type="ECO:0000256" key="3">
    <source>
        <dbReference type="ARBA" id="ARBA00022448"/>
    </source>
</evidence>
<name>A0A4Q7VWP2_9BURK</name>
<comment type="subcellular location">
    <subcellularLocation>
        <location evidence="1">Cell outer membrane</location>
    </subcellularLocation>
</comment>
<evidence type="ECO:0000313" key="9">
    <source>
        <dbReference type="EMBL" id="RZU00905.1"/>
    </source>
</evidence>
<keyword evidence="6" id="KW-0472">Membrane</keyword>
<keyword evidence="8" id="KW-0732">Signal</keyword>
<keyword evidence="7" id="KW-0998">Cell outer membrane</keyword>
<keyword evidence="3" id="KW-0813">Transport</keyword>
<evidence type="ECO:0000256" key="4">
    <source>
        <dbReference type="ARBA" id="ARBA00022452"/>
    </source>
</evidence>
<evidence type="ECO:0000313" key="10">
    <source>
        <dbReference type="Proteomes" id="UP000293671"/>
    </source>
</evidence>
<dbReference type="PANTHER" id="PTHR30026:SF20">
    <property type="entry name" value="OUTER MEMBRANE PROTEIN TOLC"/>
    <property type="match status" value="1"/>
</dbReference>
<comment type="caution">
    <text evidence="9">The sequence shown here is derived from an EMBL/GenBank/DDBJ whole genome shotgun (WGS) entry which is preliminary data.</text>
</comment>
<dbReference type="SUPFAM" id="SSF56954">
    <property type="entry name" value="Outer membrane efflux proteins (OEP)"/>
    <property type="match status" value="1"/>
</dbReference>
<keyword evidence="5" id="KW-0812">Transmembrane</keyword>
<evidence type="ECO:0000256" key="5">
    <source>
        <dbReference type="ARBA" id="ARBA00022692"/>
    </source>
</evidence>
<dbReference type="InterPro" id="IPR051906">
    <property type="entry name" value="TolC-like"/>
</dbReference>
<dbReference type="GO" id="GO:0015288">
    <property type="term" value="F:porin activity"/>
    <property type="evidence" value="ECO:0007669"/>
    <property type="project" value="TreeGrafter"/>
</dbReference>
<organism evidence="9 10">
    <name type="scientific">Rivibacter subsaxonicus</name>
    <dbReference type="NCBI Taxonomy" id="457575"/>
    <lineage>
        <taxon>Bacteria</taxon>
        <taxon>Pseudomonadati</taxon>
        <taxon>Pseudomonadota</taxon>
        <taxon>Betaproteobacteria</taxon>
        <taxon>Burkholderiales</taxon>
        <taxon>Rivibacter</taxon>
    </lineage>
</organism>
<keyword evidence="10" id="KW-1185">Reference proteome</keyword>
<dbReference type="GO" id="GO:0015562">
    <property type="term" value="F:efflux transmembrane transporter activity"/>
    <property type="evidence" value="ECO:0007669"/>
    <property type="project" value="InterPro"/>
</dbReference>
<dbReference type="AlphaFoldDB" id="A0A4Q7VWP2"/>
<evidence type="ECO:0000256" key="6">
    <source>
        <dbReference type="ARBA" id="ARBA00023136"/>
    </source>
</evidence>
<sequence>MTSRPCNGQGPGRRLPLLALTLAASGALLLAPLASAQTDATATTLTLKQATEAAWLRHPEARGADARRDAAQAQRDVAASWIAEPLAVELSAKSDRLNRDNGNREYVAGVAIPLWLPGQRAHSQAVAEAERGAVDSRLSAAQWRVAGSVREAWWAVHRSRQDVTLAKARLANAEQLATDVARRTKAGDLSRADQHQADGAMAGAQAALAEAVAAEATAMQALRSVTGPVPNGRLAETPEAIPAETAADPSHPVLRELGDRAELARRTRELAGTQSRANPELNLATTRERGISGVPYDQSITVGVRIPFGSDGRSRAKVASAAADQIEAEQLLGIERERLAAEIDAARARVASAALVVAAADRRAALAHESRGFFEKSFRLGETDLPTRLRVDLEAVEAERQSARARIDQALALSQLRQALGLLPE</sequence>